<keyword evidence="7" id="KW-1185">Reference proteome</keyword>
<dbReference type="InterPro" id="IPR050098">
    <property type="entry name" value="TFPI/VKTCI-like"/>
</dbReference>
<dbReference type="CDD" id="cd00109">
    <property type="entry name" value="Kunitz-type"/>
    <property type="match status" value="1"/>
</dbReference>
<dbReference type="Pfam" id="PF00014">
    <property type="entry name" value="Kunitz_BPTI"/>
    <property type="match status" value="1"/>
</dbReference>
<evidence type="ECO:0000313" key="7">
    <source>
        <dbReference type="Proteomes" id="UP001497623"/>
    </source>
</evidence>
<keyword evidence="3" id="KW-1015">Disulfide bond</keyword>
<dbReference type="AlphaFoldDB" id="A0AAV2SDE1"/>
<dbReference type="PRINTS" id="PR00759">
    <property type="entry name" value="BASICPTASE"/>
</dbReference>
<feature type="chain" id="PRO_5043539514" description="BPTI/Kunitz inhibitor domain-containing protein" evidence="4">
    <location>
        <begin position="24"/>
        <end position="136"/>
    </location>
</feature>
<dbReference type="SUPFAM" id="SSF57362">
    <property type="entry name" value="BPTI-like"/>
    <property type="match status" value="1"/>
</dbReference>
<keyword evidence="4" id="KW-0732">Signal</keyword>
<gene>
    <name evidence="6" type="ORF">MNOR_LOCUS35332</name>
</gene>
<accession>A0AAV2SDE1</accession>
<feature type="domain" description="BPTI/Kunitz inhibitor" evidence="5">
    <location>
        <begin position="40"/>
        <end position="90"/>
    </location>
</feature>
<evidence type="ECO:0000256" key="1">
    <source>
        <dbReference type="ARBA" id="ARBA00022690"/>
    </source>
</evidence>
<organism evidence="6 7">
    <name type="scientific">Meganyctiphanes norvegica</name>
    <name type="common">Northern krill</name>
    <name type="synonym">Thysanopoda norvegica</name>
    <dbReference type="NCBI Taxonomy" id="48144"/>
    <lineage>
        <taxon>Eukaryota</taxon>
        <taxon>Metazoa</taxon>
        <taxon>Ecdysozoa</taxon>
        <taxon>Arthropoda</taxon>
        <taxon>Crustacea</taxon>
        <taxon>Multicrustacea</taxon>
        <taxon>Malacostraca</taxon>
        <taxon>Eumalacostraca</taxon>
        <taxon>Eucarida</taxon>
        <taxon>Euphausiacea</taxon>
        <taxon>Euphausiidae</taxon>
        <taxon>Meganyctiphanes</taxon>
    </lineage>
</organism>
<dbReference type="EMBL" id="CAXKWB010058300">
    <property type="protein sequence ID" value="CAL4180588.1"/>
    <property type="molecule type" value="Genomic_DNA"/>
</dbReference>
<dbReference type="PROSITE" id="PS00280">
    <property type="entry name" value="BPTI_KUNITZ_1"/>
    <property type="match status" value="1"/>
</dbReference>
<dbReference type="InterPro" id="IPR036880">
    <property type="entry name" value="Kunitz_BPTI_sf"/>
</dbReference>
<sequence length="136" mass="15700">MPGICKLLVTTLLLVSLPWLVKARLKHFSKQYWGSNYGLCELDAVTGPCRAAFHKFYYDKTTGTCECFVYGGCLGNDNQFDELSDCMSHCNVDPDMQKTYDCQRKKSAKPSTKRNDIVWTKPSRITRKLYEYLLNY</sequence>
<dbReference type="SMART" id="SM00131">
    <property type="entry name" value="KU"/>
    <property type="match status" value="1"/>
</dbReference>
<dbReference type="PANTHER" id="PTHR10083">
    <property type="entry name" value="KUNITZ-TYPE PROTEASE INHIBITOR-RELATED"/>
    <property type="match status" value="1"/>
</dbReference>
<evidence type="ECO:0000256" key="4">
    <source>
        <dbReference type="SAM" id="SignalP"/>
    </source>
</evidence>
<dbReference type="FunFam" id="4.10.410.10:FF:000020">
    <property type="entry name" value="Collagen, type VI, alpha 3"/>
    <property type="match status" value="1"/>
</dbReference>
<keyword evidence="2" id="KW-0722">Serine protease inhibitor</keyword>
<evidence type="ECO:0000313" key="6">
    <source>
        <dbReference type="EMBL" id="CAL4180588.1"/>
    </source>
</evidence>
<comment type="caution">
    <text evidence="6">The sequence shown here is derived from an EMBL/GenBank/DDBJ whole genome shotgun (WGS) entry which is preliminary data.</text>
</comment>
<reference evidence="6 7" key="1">
    <citation type="submission" date="2024-05" db="EMBL/GenBank/DDBJ databases">
        <authorList>
            <person name="Wallberg A."/>
        </authorList>
    </citation>
    <scope>NUCLEOTIDE SEQUENCE [LARGE SCALE GENOMIC DNA]</scope>
</reference>
<dbReference type="Proteomes" id="UP001497623">
    <property type="component" value="Unassembled WGS sequence"/>
</dbReference>
<dbReference type="PANTHER" id="PTHR10083:SF373">
    <property type="entry name" value="SERINE PEPTIDASE INHIBITOR, KUNITZ TYPE, 2"/>
    <property type="match status" value="1"/>
</dbReference>
<dbReference type="PROSITE" id="PS50279">
    <property type="entry name" value="BPTI_KUNITZ_2"/>
    <property type="match status" value="1"/>
</dbReference>
<feature type="signal peptide" evidence="4">
    <location>
        <begin position="1"/>
        <end position="23"/>
    </location>
</feature>
<evidence type="ECO:0000256" key="2">
    <source>
        <dbReference type="ARBA" id="ARBA00022900"/>
    </source>
</evidence>
<proteinExistence type="predicted"/>
<dbReference type="GO" id="GO:0005615">
    <property type="term" value="C:extracellular space"/>
    <property type="evidence" value="ECO:0007669"/>
    <property type="project" value="TreeGrafter"/>
</dbReference>
<keyword evidence="1" id="KW-0646">Protease inhibitor</keyword>
<evidence type="ECO:0000256" key="3">
    <source>
        <dbReference type="ARBA" id="ARBA00023157"/>
    </source>
</evidence>
<dbReference type="InterPro" id="IPR020901">
    <property type="entry name" value="Prtase_inh_Kunz-CS"/>
</dbReference>
<dbReference type="GO" id="GO:0004867">
    <property type="term" value="F:serine-type endopeptidase inhibitor activity"/>
    <property type="evidence" value="ECO:0007669"/>
    <property type="project" value="UniProtKB-KW"/>
</dbReference>
<evidence type="ECO:0000259" key="5">
    <source>
        <dbReference type="PROSITE" id="PS50279"/>
    </source>
</evidence>
<name>A0AAV2SDE1_MEGNR</name>
<dbReference type="InterPro" id="IPR002223">
    <property type="entry name" value="Kunitz_BPTI"/>
</dbReference>
<protein>
    <recommendedName>
        <fullName evidence="5">BPTI/Kunitz inhibitor domain-containing protein</fullName>
    </recommendedName>
</protein>
<dbReference type="Gene3D" id="4.10.410.10">
    <property type="entry name" value="Pancreatic trypsin inhibitor Kunitz domain"/>
    <property type="match status" value="1"/>
</dbReference>